<evidence type="ECO:0000256" key="1">
    <source>
        <dbReference type="SAM" id="Phobius"/>
    </source>
</evidence>
<dbReference type="AlphaFoldDB" id="A8WI21"/>
<name>A8WI21_PROMP</name>
<keyword evidence="1" id="KW-0472">Membrane</keyword>
<evidence type="ECO:0000313" key="3">
    <source>
        <dbReference type="Proteomes" id="UP000001026"/>
    </source>
</evidence>
<proteinExistence type="predicted"/>
<evidence type="ECO:0000313" key="2">
    <source>
        <dbReference type="EMBL" id="CAP16312.1"/>
    </source>
</evidence>
<feature type="transmembrane region" description="Helical" evidence="1">
    <location>
        <begin position="20"/>
        <end position="44"/>
    </location>
</feature>
<sequence>MFFISLIQIFSYWIFEPLTFFLTDLFQIKFLPIFLLSLFTFLFWTKKEESNIEL</sequence>
<dbReference type="KEGG" id="pmm:PMM1808"/>
<dbReference type="HOGENOM" id="CLU_212758_0_0_3"/>
<keyword evidence="1" id="KW-0812">Transmembrane</keyword>
<keyword evidence="1" id="KW-1133">Transmembrane helix</keyword>
<accession>A8WI21</accession>
<dbReference type="STRING" id="59919.PMM1808"/>
<organism evidence="2 3">
    <name type="scientific">Prochlorococcus marinus subsp. pastoris (strain CCMP1986 / NIES-2087 / MED4)</name>
    <dbReference type="NCBI Taxonomy" id="59919"/>
    <lineage>
        <taxon>Bacteria</taxon>
        <taxon>Bacillati</taxon>
        <taxon>Cyanobacteriota</taxon>
        <taxon>Cyanophyceae</taxon>
        <taxon>Synechococcales</taxon>
        <taxon>Prochlorococcaceae</taxon>
        <taxon>Prochlorococcus</taxon>
    </lineage>
</organism>
<dbReference type="Proteomes" id="UP000001026">
    <property type="component" value="Chromosome"/>
</dbReference>
<reference evidence="2 3" key="1">
    <citation type="journal article" date="2003" name="Nature">
        <title>Genome divergence in two Prochlorococcus ecotypes reflects oceanic niche differentiation.</title>
        <authorList>
            <person name="Rocap G."/>
            <person name="Larimer F.W."/>
            <person name="Lamerdin J.E."/>
            <person name="Malfatti S."/>
            <person name="Chain P."/>
            <person name="Ahlgren N.A."/>
            <person name="Arellano A."/>
            <person name="Coleman M."/>
            <person name="Hauser L."/>
            <person name="Hess W.R."/>
            <person name="Johnson Z.I."/>
            <person name="Land M.L."/>
            <person name="Lindell D."/>
            <person name="Post A.F."/>
            <person name="Regala W."/>
            <person name="Shah M."/>
            <person name="Shaw S.L."/>
            <person name="Steglich C."/>
            <person name="Sullivan M.B."/>
            <person name="Ting C.S."/>
            <person name="Tolonen A."/>
            <person name="Webb E.A."/>
            <person name="Zinser E.R."/>
            <person name="Chisholm S.W."/>
        </authorList>
    </citation>
    <scope>NUCLEOTIDE SEQUENCE [LARGE SCALE GENOMIC DNA]</scope>
    <source>
        <strain evidence="3">CCMP1986 / NIES-2087 / MED4</strain>
    </source>
</reference>
<gene>
    <name evidence="2" type="ordered locus">PMM1808</name>
</gene>
<dbReference type="EMBL" id="BX548174">
    <property type="protein sequence ID" value="CAP16312.1"/>
    <property type="molecule type" value="Genomic_DNA"/>
</dbReference>
<protein>
    <submittedName>
        <fullName evidence="2">Uncharacterized protein</fullName>
    </submittedName>
</protein>